<organism evidence="4 5">
    <name type="scientific">Mycena maculata</name>
    <dbReference type="NCBI Taxonomy" id="230809"/>
    <lineage>
        <taxon>Eukaryota</taxon>
        <taxon>Fungi</taxon>
        <taxon>Dikarya</taxon>
        <taxon>Basidiomycota</taxon>
        <taxon>Agaricomycotina</taxon>
        <taxon>Agaricomycetes</taxon>
        <taxon>Agaricomycetidae</taxon>
        <taxon>Agaricales</taxon>
        <taxon>Marasmiineae</taxon>
        <taxon>Mycenaceae</taxon>
        <taxon>Mycena</taxon>
    </lineage>
</organism>
<evidence type="ECO:0000259" key="3">
    <source>
        <dbReference type="Pfam" id="PF24883"/>
    </source>
</evidence>
<dbReference type="InterPro" id="IPR027417">
    <property type="entry name" value="P-loop_NTPase"/>
</dbReference>
<gene>
    <name evidence="4" type="ORF">DFH07DRAFT_1007248</name>
</gene>
<evidence type="ECO:0000256" key="1">
    <source>
        <dbReference type="ARBA" id="ARBA00022737"/>
    </source>
</evidence>
<evidence type="ECO:0000313" key="5">
    <source>
        <dbReference type="Proteomes" id="UP001215280"/>
    </source>
</evidence>
<feature type="domain" description="Nephrocystin 3-like N-terminal" evidence="3">
    <location>
        <begin position="174"/>
        <end position="339"/>
    </location>
</feature>
<dbReference type="PANTHER" id="PTHR10039:SF17">
    <property type="entry name" value="FUNGAL STAND N-TERMINAL GOODBYE DOMAIN-CONTAINING PROTEIN-RELATED"/>
    <property type="match status" value="1"/>
</dbReference>
<reference evidence="4" key="1">
    <citation type="submission" date="2023-03" db="EMBL/GenBank/DDBJ databases">
        <title>Massive genome expansion in bonnet fungi (Mycena s.s.) driven by repeated elements and novel gene families across ecological guilds.</title>
        <authorList>
            <consortium name="Lawrence Berkeley National Laboratory"/>
            <person name="Harder C.B."/>
            <person name="Miyauchi S."/>
            <person name="Viragh M."/>
            <person name="Kuo A."/>
            <person name="Thoen E."/>
            <person name="Andreopoulos B."/>
            <person name="Lu D."/>
            <person name="Skrede I."/>
            <person name="Drula E."/>
            <person name="Henrissat B."/>
            <person name="Morin E."/>
            <person name="Kohler A."/>
            <person name="Barry K."/>
            <person name="LaButti K."/>
            <person name="Morin E."/>
            <person name="Salamov A."/>
            <person name="Lipzen A."/>
            <person name="Mereny Z."/>
            <person name="Hegedus B."/>
            <person name="Baldrian P."/>
            <person name="Stursova M."/>
            <person name="Weitz H."/>
            <person name="Taylor A."/>
            <person name="Grigoriev I.V."/>
            <person name="Nagy L.G."/>
            <person name="Martin F."/>
            <person name="Kauserud H."/>
        </authorList>
    </citation>
    <scope>NUCLEOTIDE SEQUENCE</scope>
    <source>
        <strain evidence="4">CBHHK188m</strain>
    </source>
</reference>
<dbReference type="PANTHER" id="PTHR10039">
    <property type="entry name" value="AMELOGENIN"/>
    <property type="match status" value="1"/>
</dbReference>
<proteinExistence type="predicted"/>
<comment type="caution">
    <text evidence="4">The sequence shown here is derived from an EMBL/GenBank/DDBJ whole genome shotgun (WGS) entry which is preliminary data.</text>
</comment>
<dbReference type="Proteomes" id="UP001215280">
    <property type="component" value="Unassembled WGS sequence"/>
</dbReference>
<keyword evidence="5" id="KW-1185">Reference proteome</keyword>
<dbReference type="EMBL" id="JARJLG010000262">
    <property type="protein sequence ID" value="KAJ7722069.1"/>
    <property type="molecule type" value="Genomic_DNA"/>
</dbReference>
<dbReference type="SUPFAM" id="SSF52540">
    <property type="entry name" value="P-loop containing nucleoside triphosphate hydrolases"/>
    <property type="match status" value="1"/>
</dbReference>
<evidence type="ECO:0000313" key="4">
    <source>
        <dbReference type="EMBL" id="KAJ7722069.1"/>
    </source>
</evidence>
<accession>A0AAD7HKG3</accession>
<dbReference type="Gene3D" id="3.40.50.300">
    <property type="entry name" value="P-loop containing nucleotide triphosphate hydrolases"/>
    <property type="match status" value="1"/>
</dbReference>
<dbReference type="Pfam" id="PF24883">
    <property type="entry name" value="NPHP3_N"/>
    <property type="match status" value="1"/>
</dbReference>
<sequence length="776" mass="88544">MSFNGAQISGGTFYHVAGNMTQISNNLTSVYVPAATIQGPGAQGFLPMAMASDGSDPTEEGDRAELHTDPMQIKHHVDDSSRNARSTQHAGPTDPDIPEGPTAGPVPHHLFQTLQATPGGAFYDPRYTNATVMPNIPNHTFTSILGMNILYRYVAMEALHDSGERFPEPACHPGTRTQILEDLRAWSIDTTPESTLLWLYGSAGVGKSAIAQMFAGDCQSRNRLGASFFFRRGHPRRGTWNNLFPTIAYQLAHSVSELFLPIQQAVENDKLVVGRAMEVQFQKLIIEPLRNAPAPKFPSIIVLDGLDECEDYTTQQQILHLFIGALQFNLPVRILISSRPESHLREVLETQDTYGLCRQYKISTDSAAIRIYLQDEFKRIQLQYAARGIDLGAVWPPAEALDHLVTKSSGIFIYAATVIRFVDDQYSHPTDQLQSVLSLDPQSTAPLDDLYTKILSALPQEQKELRILHTLWRTTMGMDGLQWMDPEEIDMLLDLHRGTCRISLRALESLFSVPPIRRRLASLKSIEFLHASFADYLCDARRSGQWCVSIPWLQSDYLHSIIRMLSTPPVTFHARNFCRATVRVLPHLLKDERASESLIHMMRDQTFQHSLFISVINVDSARWPKEDTQYPTDLIQLWGDHSFINEFISNLRNPRHLSDQPLTFQFDWIYQEIFTRHPDVLLVLRTLMLDPTSSYLWHILRLYWMTYRIFEPFARFQRFLQFPFPEGDSPLDFLMDPVRAGVLYRNPEDIAEDYMLLWIHRAKEVLEGQNDFWLDG</sequence>
<feature type="region of interest" description="Disordered" evidence="2">
    <location>
        <begin position="75"/>
        <end position="109"/>
    </location>
</feature>
<keyword evidence="1" id="KW-0677">Repeat</keyword>
<dbReference type="InterPro" id="IPR056884">
    <property type="entry name" value="NPHP3-like_N"/>
</dbReference>
<dbReference type="AlphaFoldDB" id="A0AAD7HKG3"/>
<name>A0AAD7HKG3_9AGAR</name>
<protein>
    <recommendedName>
        <fullName evidence="3">Nephrocystin 3-like N-terminal domain-containing protein</fullName>
    </recommendedName>
</protein>
<evidence type="ECO:0000256" key="2">
    <source>
        <dbReference type="SAM" id="MobiDB-lite"/>
    </source>
</evidence>